<evidence type="ECO:0000259" key="1">
    <source>
        <dbReference type="Pfam" id="PF08670"/>
    </source>
</evidence>
<dbReference type="InterPro" id="IPR013978">
    <property type="entry name" value="MEKHLA"/>
</dbReference>
<dbReference type="Pfam" id="PF08670">
    <property type="entry name" value="MEKHLA"/>
    <property type="match status" value="1"/>
</dbReference>
<evidence type="ECO:0000313" key="3">
    <source>
        <dbReference type="Proteomes" id="UP000309061"/>
    </source>
</evidence>
<reference evidence="2 3" key="1">
    <citation type="submission" date="2019-11" db="EMBL/GenBank/DDBJ databases">
        <title>The genome sequence of Methylocystis heyeri.</title>
        <authorList>
            <person name="Oshkin I.Y."/>
            <person name="Miroshnikov K."/>
            <person name="Dedysh S.N."/>
        </authorList>
    </citation>
    <scope>NUCLEOTIDE SEQUENCE [LARGE SCALE GENOMIC DNA]</scope>
    <source>
        <strain evidence="2 3">H2</strain>
    </source>
</reference>
<proteinExistence type="predicted"/>
<evidence type="ECO:0000313" key="2">
    <source>
        <dbReference type="EMBL" id="QGM44488.1"/>
    </source>
</evidence>
<feature type="domain" description="MEKHLA" evidence="1">
    <location>
        <begin position="21"/>
        <end position="161"/>
    </location>
</feature>
<dbReference type="OrthoDB" id="9794448at2"/>
<gene>
    <name evidence="2" type="ORF">H2LOC_001560</name>
</gene>
<protein>
    <submittedName>
        <fullName evidence="2">MEKHLA domain-containing protein</fullName>
    </submittedName>
</protein>
<dbReference type="KEGG" id="mhey:H2LOC_001560"/>
<sequence length="167" mass="18609">MSGSEICWAVLPPEMRARWIAHSRALLDSYRQLTGEELIARSADPQEEAERLFLAPMVVVSHGGESDPILNYGNRAALRLWEMEVENFIATPSRLTAEPEQREARARFLEEAERKGFVTGYEGIRISSAGRRFRISGATVWSVTTPDGEVIGQGATFSRWEDVASPA</sequence>
<accession>A0A6B8KD68</accession>
<organism evidence="2 3">
    <name type="scientific">Methylocystis heyeri</name>
    <dbReference type="NCBI Taxonomy" id="391905"/>
    <lineage>
        <taxon>Bacteria</taxon>
        <taxon>Pseudomonadati</taxon>
        <taxon>Pseudomonadota</taxon>
        <taxon>Alphaproteobacteria</taxon>
        <taxon>Hyphomicrobiales</taxon>
        <taxon>Methylocystaceae</taxon>
        <taxon>Methylocystis</taxon>
    </lineage>
</organism>
<dbReference type="EMBL" id="CP046052">
    <property type="protein sequence ID" value="QGM44488.1"/>
    <property type="molecule type" value="Genomic_DNA"/>
</dbReference>
<keyword evidence="3" id="KW-1185">Reference proteome</keyword>
<dbReference type="AlphaFoldDB" id="A0A6B8KD68"/>
<dbReference type="Proteomes" id="UP000309061">
    <property type="component" value="Chromosome"/>
</dbReference>
<name>A0A6B8KD68_9HYPH</name>